<dbReference type="Proteomes" id="UP000287033">
    <property type="component" value="Unassembled WGS sequence"/>
</dbReference>
<keyword evidence="2" id="KW-1185">Reference proteome</keyword>
<dbReference type="EMBL" id="BEZZ01118183">
    <property type="protein sequence ID" value="GCC43752.1"/>
    <property type="molecule type" value="Genomic_DNA"/>
</dbReference>
<name>A0A401TM99_CHIPU</name>
<evidence type="ECO:0000313" key="2">
    <source>
        <dbReference type="Proteomes" id="UP000287033"/>
    </source>
</evidence>
<comment type="caution">
    <text evidence="1">The sequence shown here is derived from an EMBL/GenBank/DDBJ whole genome shotgun (WGS) entry which is preliminary data.</text>
</comment>
<sequence length="49" mass="5315">MSVLPQNAPTDLGDRLRDAYAVSAEFMADIIGQTCRRFPSVGQSGKTSR</sequence>
<proteinExistence type="predicted"/>
<accession>A0A401TM99</accession>
<gene>
    <name evidence="1" type="ORF">chiPu_0027941</name>
</gene>
<organism evidence="1 2">
    <name type="scientific">Chiloscyllium punctatum</name>
    <name type="common">Brownbanded bambooshark</name>
    <name type="synonym">Hemiscyllium punctatum</name>
    <dbReference type="NCBI Taxonomy" id="137246"/>
    <lineage>
        <taxon>Eukaryota</taxon>
        <taxon>Metazoa</taxon>
        <taxon>Chordata</taxon>
        <taxon>Craniata</taxon>
        <taxon>Vertebrata</taxon>
        <taxon>Chondrichthyes</taxon>
        <taxon>Elasmobranchii</taxon>
        <taxon>Galeomorphii</taxon>
        <taxon>Galeoidea</taxon>
        <taxon>Orectolobiformes</taxon>
        <taxon>Hemiscylliidae</taxon>
        <taxon>Chiloscyllium</taxon>
    </lineage>
</organism>
<feature type="non-terminal residue" evidence="1">
    <location>
        <position position="49"/>
    </location>
</feature>
<reference evidence="1 2" key="1">
    <citation type="journal article" date="2018" name="Nat. Ecol. Evol.">
        <title>Shark genomes provide insights into elasmobranch evolution and the origin of vertebrates.</title>
        <authorList>
            <person name="Hara Y"/>
            <person name="Yamaguchi K"/>
            <person name="Onimaru K"/>
            <person name="Kadota M"/>
            <person name="Koyanagi M"/>
            <person name="Keeley SD"/>
            <person name="Tatsumi K"/>
            <person name="Tanaka K"/>
            <person name="Motone F"/>
            <person name="Kageyama Y"/>
            <person name="Nozu R"/>
            <person name="Adachi N"/>
            <person name="Nishimura O"/>
            <person name="Nakagawa R"/>
            <person name="Tanegashima C"/>
            <person name="Kiyatake I"/>
            <person name="Matsumoto R"/>
            <person name="Murakumo K"/>
            <person name="Nishida K"/>
            <person name="Terakita A"/>
            <person name="Kuratani S"/>
            <person name="Sato K"/>
            <person name="Hyodo S Kuraku.S."/>
        </authorList>
    </citation>
    <scope>NUCLEOTIDE SEQUENCE [LARGE SCALE GENOMIC DNA]</scope>
</reference>
<protein>
    <submittedName>
        <fullName evidence="1">Uncharacterized protein</fullName>
    </submittedName>
</protein>
<dbReference type="AlphaFoldDB" id="A0A401TM99"/>
<evidence type="ECO:0000313" key="1">
    <source>
        <dbReference type="EMBL" id="GCC43752.1"/>
    </source>
</evidence>